<dbReference type="RefSeq" id="WP_113982676.1">
    <property type="nucleotide sequence ID" value="NZ_QMEY01000009.1"/>
</dbReference>
<dbReference type="EMBL" id="QMEY01000009">
    <property type="protein sequence ID" value="RBQ18076.1"/>
    <property type="molecule type" value="Genomic_DNA"/>
</dbReference>
<protein>
    <submittedName>
        <fullName evidence="1">Thymidylate kinase</fullName>
    </submittedName>
</protein>
<organism evidence="1 2">
    <name type="scientific">Spongiactinospora rosea</name>
    <dbReference type="NCBI Taxonomy" id="2248750"/>
    <lineage>
        <taxon>Bacteria</taxon>
        <taxon>Bacillati</taxon>
        <taxon>Actinomycetota</taxon>
        <taxon>Actinomycetes</taxon>
        <taxon>Streptosporangiales</taxon>
        <taxon>Streptosporangiaceae</taxon>
        <taxon>Spongiactinospora</taxon>
    </lineage>
</organism>
<evidence type="ECO:0000313" key="2">
    <source>
        <dbReference type="Proteomes" id="UP000253303"/>
    </source>
</evidence>
<name>A0A366LVW0_9ACTN</name>
<dbReference type="GO" id="GO:0016301">
    <property type="term" value="F:kinase activity"/>
    <property type="evidence" value="ECO:0007669"/>
    <property type="project" value="UniProtKB-KW"/>
</dbReference>
<dbReference type="SUPFAM" id="SSF52540">
    <property type="entry name" value="P-loop containing nucleoside triphosphate hydrolases"/>
    <property type="match status" value="1"/>
</dbReference>
<comment type="caution">
    <text evidence="1">The sequence shown here is derived from an EMBL/GenBank/DDBJ whole genome shotgun (WGS) entry which is preliminary data.</text>
</comment>
<dbReference type="OrthoDB" id="3774052at2"/>
<gene>
    <name evidence="1" type="ORF">DP939_22195</name>
</gene>
<dbReference type="AlphaFoldDB" id="A0A366LVW0"/>
<dbReference type="Proteomes" id="UP000253303">
    <property type="component" value="Unassembled WGS sequence"/>
</dbReference>
<reference evidence="1 2" key="1">
    <citation type="submission" date="2018-06" db="EMBL/GenBank/DDBJ databases">
        <title>Sphaerisporangium craniellae sp. nov., isolated from a marine sponge in the South China Sea.</title>
        <authorList>
            <person name="Li L."/>
        </authorList>
    </citation>
    <scope>NUCLEOTIDE SEQUENCE [LARGE SCALE GENOMIC DNA]</scope>
    <source>
        <strain evidence="1 2">LHW63015</strain>
    </source>
</reference>
<dbReference type="Gene3D" id="3.40.50.300">
    <property type="entry name" value="P-loop containing nucleotide triphosphate hydrolases"/>
    <property type="match status" value="1"/>
</dbReference>
<proteinExistence type="predicted"/>
<keyword evidence="2" id="KW-1185">Reference proteome</keyword>
<evidence type="ECO:0000313" key="1">
    <source>
        <dbReference type="EMBL" id="RBQ18076.1"/>
    </source>
</evidence>
<keyword evidence="1" id="KW-0418">Kinase</keyword>
<dbReference type="InterPro" id="IPR027417">
    <property type="entry name" value="P-loop_NTPase"/>
</dbReference>
<accession>A0A366LVW0</accession>
<keyword evidence="1" id="KW-0808">Transferase</keyword>
<sequence length="201" mass="22491">MRWVTVEGVNGVGKSHLIAQVPDVVRLAELPDCAADPLTERLMAALGGDRFLRTGFPLAETFTLLGLAARRFELARRAYGDSAVTILEDRGVDTIAIYQAAILSNGDDDRALELALRLRAMAAQWRPPPDRTVLVVDDDQTCLARWNAREGRSPTPSERSLMRQASRLYQRLLQHYTIIDRRELNEQQAVQALLNACQEHS</sequence>